<organism evidence="2 3">
    <name type="scientific">Pisolithus microcarpus 441</name>
    <dbReference type="NCBI Taxonomy" id="765257"/>
    <lineage>
        <taxon>Eukaryota</taxon>
        <taxon>Fungi</taxon>
        <taxon>Dikarya</taxon>
        <taxon>Basidiomycota</taxon>
        <taxon>Agaricomycotina</taxon>
        <taxon>Agaricomycetes</taxon>
        <taxon>Agaricomycetidae</taxon>
        <taxon>Boletales</taxon>
        <taxon>Sclerodermatineae</taxon>
        <taxon>Pisolithaceae</taxon>
        <taxon>Pisolithus</taxon>
    </lineage>
</organism>
<accession>A0A0C9ZMF4</accession>
<feature type="compositionally biased region" description="Polar residues" evidence="1">
    <location>
        <begin position="17"/>
        <end position="33"/>
    </location>
</feature>
<protein>
    <submittedName>
        <fullName evidence="2">Uncharacterized protein</fullName>
    </submittedName>
</protein>
<dbReference type="AlphaFoldDB" id="A0A0C9ZMF4"/>
<evidence type="ECO:0000256" key="1">
    <source>
        <dbReference type="SAM" id="MobiDB-lite"/>
    </source>
</evidence>
<feature type="region of interest" description="Disordered" evidence="1">
    <location>
        <begin position="1"/>
        <end position="34"/>
    </location>
</feature>
<dbReference type="HOGENOM" id="CLU_1256479_0_0_1"/>
<reference evidence="2 3" key="1">
    <citation type="submission" date="2014-04" db="EMBL/GenBank/DDBJ databases">
        <authorList>
            <consortium name="DOE Joint Genome Institute"/>
            <person name="Kuo A."/>
            <person name="Kohler A."/>
            <person name="Costa M.D."/>
            <person name="Nagy L.G."/>
            <person name="Floudas D."/>
            <person name="Copeland A."/>
            <person name="Barry K.W."/>
            <person name="Cichocki N."/>
            <person name="Veneault-Fourrey C."/>
            <person name="LaButti K."/>
            <person name="Lindquist E.A."/>
            <person name="Lipzen A."/>
            <person name="Lundell T."/>
            <person name="Morin E."/>
            <person name="Murat C."/>
            <person name="Sun H."/>
            <person name="Tunlid A."/>
            <person name="Henrissat B."/>
            <person name="Grigoriev I.V."/>
            <person name="Hibbett D.S."/>
            <person name="Martin F."/>
            <person name="Nordberg H.P."/>
            <person name="Cantor M.N."/>
            <person name="Hua S.X."/>
        </authorList>
    </citation>
    <scope>NUCLEOTIDE SEQUENCE [LARGE SCALE GENOMIC DNA]</scope>
    <source>
        <strain evidence="2 3">441</strain>
    </source>
</reference>
<keyword evidence="3" id="KW-1185">Reference proteome</keyword>
<reference evidence="3" key="2">
    <citation type="submission" date="2015-01" db="EMBL/GenBank/DDBJ databases">
        <title>Evolutionary Origins and Diversification of the Mycorrhizal Mutualists.</title>
        <authorList>
            <consortium name="DOE Joint Genome Institute"/>
            <consortium name="Mycorrhizal Genomics Consortium"/>
            <person name="Kohler A."/>
            <person name="Kuo A."/>
            <person name="Nagy L.G."/>
            <person name="Floudas D."/>
            <person name="Copeland A."/>
            <person name="Barry K.W."/>
            <person name="Cichocki N."/>
            <person name="Veneault-Fourrey C."/>
            <person name="LaButti K."/>
            <person name="Lindquist E.A."/>
            <person name="Lipzen A."/>
            <person name="Lundell T."/>
            <person name="Morin E."/>
            <person name="Murat C."/>
            <person name="Riley R."/>
            <person name="Ohm R."/>
            <person name="Sun H."/>
            <person name="Tunlid A."/>
            <person name="Henrissat B."/>
            <person name="Grigoriev I.V."/>
            <person name="Hibbett D.S."/>
            <person name="Martin F."/>
        </authorList>
    </citation>
    <scope>NUCLEOTIDE SEQUENCE [LARGE SCALE GENOMIC DNA]</scope>
    <source>
        <strain evidence="3">441</strain>
    </source>
</reference>
<evidence type="ECO:0000313" key="3">
    <source>
        <dbReference type="Proteomes" id="UP000054018"/>
    </source>
</evidence>
<dbReference type="EMBL" id="KN833686">
    <property type="protein sequence ID" value="KIK30631.1"/>
    <property type="molecule type" value="Genomic_DNA"/>
</dbReference>
<sequence length="220" mass="25218">MLTSKVTRTYIRRNPHDVNTTPSQGKPLGQSNQIKRHTKSSAWPFYCPPLPPLSQVHVLVFNASLSPKRHPSLSPHFDLPDQNQAGHMVSVPWTLRTFSGTLQSVYEECDRVGLASRVTQPADYVVPWALWLSFRVFGLYRNLWTCVRKTHSTSCPSHPCGMMPHHVRGRRTFGEVALITTNLTPEYVDFLMNWTRRRFSESSRYESRPHSSHHTPELGV</sequence>
<proteinExistence type="predicted"/>
<evidence type="ECO:0000313" key="2">
    <source>
        <dbReference type="EMBL" id="KIK30631.1"/>
    </source>
</evidence>
<dbReference type="Proteomes" id="UP000054018">
    <property type="component" value="Unassembled WGS sequence"/>
</dbReference>
<gene>
    <name evidence="2" type="ORF">PISMIDRAFT_303040</name>
</gene>
<name>A0A0C9ZMF4_9AGAM</name>